<sequence>MLRRSRQCVVSSELSMSRSPNNQSQLTHQIPNYAQLKSKHSYTSPNIQLQYLLTLNTSFKNKDVKIKQQEGQTDASACLEQKAALINSQRDTVITLKSSQRKKKHMACNQGAQMTAKDE</sequence>
<organism evidence="2 3">
    <name type="scientific">Plakobranchus ocellatus</name>
    <dbReference type="NCBI Taxonomy" id="259542"/>
    <lineage>
        <taxon>Eukaryota</taxon>
        <taxon>Metazoa</taxon>
        <taxon>Spiralia</taxon>
        <taxon>Lophotrochozoa</taxon>
        <taxon>Mollusca</taxon>
        <taxon>Gastropoda</taxon>
        <taxon>Heterobranchia</taxon>
        <taxon>Euthyneura</taxon>
        <taxon>Panpulmonata</taxon>
        <taxon>Sacoglossa</taxon>
        <taxon>Placobranchoidea</taxon>
        <taxon>Plakobranchidae</taxon>
        <taxon>Plakobranchus</taxon>
    </lineage>
</organism>
<reference evidence="2 3" key="1">
    <citation type="journal article" date="2021" name="Elife">
        <title>Chloroplast acquisition without the gene transfer in kleptoplastic sea slugs, Plakobranchus ocellatus.</title>
        <authorList>
            <person name="Maeda T."/>
            <person name="Takahashi S."/>
            <person name="Yoshida T."/>
            <person name="Shimamura S."/>
            <person name="Takaki Y."/>
            <person name="Nagai Y."/>
            <person name="Toyoda A."/>
            <person name="Suzuki Y."/>
            <person name="Arimoto A."/>
            <person name="Ishii H."/>
            <person name="Satoh N."/>
            <person name="Nishiyama T."/>
            <person name="Hasebe M."/>
            <person name="Maruyama T."/>
            <person name="Minagawa J."/>
            <person name="Obokata J."/>
            <person name="Shigenobu S."/>
        </authorList>
    </citation>
    <scope>NUCLEOTIDE SEQUENCE [LARGE SCALE GENOMIC DNA]</scope>
</reference>
<evidence type="ECO:0000313" key="3">
    <source>
        <dbReference type="Proteomes" id="UP000735302"/>
    </source>
</evidence>
<comment type="caution">
    <text evidence="2">The sequence shown here is derived from an EMBL/GenBank/DDBJ whole genome shotgun (WGS) entry which is preliminary data.</text>
</comment>
<feature type="region of interest" description="Disordered" evidence="1">
    <location>
        <begin position="97"/>
        <end position="119"/>
    </location>
</feature>
<dbReference type="Proteomes" id="UP000735302">
    <property type="component" value="Unassembled WGS sequence"/>
</dbReference>
<dbReference type="AlphaFoldDB" id="A0AAV4D949"/>
<keyword evidence="3" id="KW-1185">Reference proteome</keyword>
<dbReference type="EMBL" id="BLXT01007631">
    <property type="protein sequence ID" value="GFO40698.1"/>
    <property type="molecule type" value="Genomic_DNA"/>
</dbReference>
<evidence type="ECO:0000313" key="2">
    <source>
        <dbReference type="EMBL" id="GFO40698.1"/>
    </source>
</evidence>
<proteinExistence type="predicted"/>
<protein>
    <submittedName>
        <fullName evidence="2">Uncharacterized protein</fullName>
    </submittedName>
</protein>
<evidence type="ECO:0000256" key="1">
    <source>
        <dbReference type="SAM" id="MobiDB-lite"/>
    </source>
</evidence>
<gene>
    <name evidence="2" type="ORF">PoB_006720300</name>
</gene>
<name>A0AAV4D949_9GAST</name>
<accession>A0AAV4D949</accession>